<comment type="caution">
    <text evidence="1">The sequence shown here is derived from an EMBL/GenBank/DDBJ whole genome shotgun (WGS) entry which is preliminary data.</text>
</comment>
<organism evidence="1 2">
    <name type="scientific">Phlebia brevispora</name>
    <dbReference type="NCBI Taxonomy" id="194682"/>
    <lineage>
        <taxon>Eukaryota</taxon>
        <taxon>Fungi</taxon>
        <taxon>Dikarya</taxon>
        <taxon>Basidiomycota</taxon>
        <taxon>Agaricomycotina</taxon>
        <taxon>Agaricomycetes</taxon>
        <taxon>Polyporales</taxon>
        <taxon>Meruliaceae</taxon>
        <taxon>Phlebia</taxon>
    </lineage>
</organism>
<sequence length="193" mass="21654">MRLLVLYTTRIFTRRSGTAGPDGTIVLMPPKGSGKKKAAAAAESEPSTPPVPTLAEQLSYVHQARPFKNPHYSKNVNRRTKNLKTVLTQERERERLERERRRQEKDEKMEVDGETPTDTIPEEDLPTYSSIEAPPSVLPQRKYCDITGLEGPYTDPATGLRYHDKSIYDIIKSLSASAAKDYLSARGVNPIVK</sequence>
<proteinExistence type="predicted"/>
<dbReference type="EMBL" id="JANHOG010002852">
    <property type="protein sequence ID" value="KAJ3519353.1"/>
    <property type="molecule type" value="Genomic_DNA"/>
</dbReference>
<reference evidence="1" key="1">
    <citation type="submission" date="2022-07" db="EMBL/GenBank/DDBJ databases">
        <title>Genome Sequence of Phlebia brevispora.</title>
        <authorList>
            <person name="Buettner E."/>
        </authorList>
    </citation>
    <scope>NUCLEOTIDE SEQUENCE</scope>
    <source>
        <strain evidence="1">MPL23</strain>
    </source>
</reference>
<protein>
    <submittedName>
        <fullName evidence="1">Uncharacterized protein</fullName>
    </submittedName>
</protein>
<gene>
    <name evidence="1" type="ORF">NM688_g9312</name>
</gene>
<evidence type="ECO:0000313" key="2">
    <source>
        <dbReference type="Proteomes" id="UP001148662"/>
    </source>
</evidence>
<keyword evidence="2" id="KW-1185">Reference proteome</keyword>
<evidence type="ECO:0000313" key="1">
    <source>
        <dbReference type="EMBL" id="KAJ3519353.1"/>
    </source>
</evidence>
<name>A0ACC1RH16_9APHY</name>
<dbReference type="Proteomes" id="UP001148662">
    <property type="component" value="Unassembled WGS sequence"/>
</dbReference>
<accession>A0ACC1RH16</accession>